<sequence length="541" mass="63578">MSKYCTIVFNTKELLLNIAKYLSSLNIYQLFNAILQHINNYDMAINYIYTKLYNGVKYLTKPDIQLLTSITARAIRMGHTYTYAFQTNIQFSPEEICIRNIMLETFNISSIVDNESDEEEYESDEEDYEAGEVDNDVDNAANADANATANATAHSCIRSNKITSLYYLLYDNMYLSLLNRFIIDGIVISPFECTHSNMRRKTIHYYGNEQTLRIALRYKKYDMIQQILSDIEYLSVKFNLTFIWNNNNILYESLNNSDIIGFQLIINFAIKHRKLKYLLLQISDEDVAYSNDNSFRGDLALRGESMYNRYNPHPSAVELYPNNGDDRVVQEQQNNALFYALFIDLINIESWRHLGQLRKQDNLDASNVIIVEKDGRPNFILSEKFQNYIDIQFNMLQQYCIDNLENLEFFNVINMAIRESSNIYVFHPYRKQNRNGNNREVFLLFELLSIEYKNNKLFLMMFLITKNMKNFDPNFKYHTKTNILTINKNCNIIGLNGCTIIEYIKAIIHFEYNNGKIFGNTVNDIDFAYFINLILCYKLFI</sequence>
<dbReference type="AlphaFoldDB" id="A0A6C0HZR8"/>
<dbReference type="EMBL" id="MN740065">
    <property type="protein sequence ID" value="QHT86251.1"/>
    <property type="molecule type" value="Genomic_DNA"/>
</dbReference>
<name>A0A6C0HZR8_9ZZZZ</name>
<organism evidence="1">
    <name type="scientific">viral metagenome</name>
    <dbReference type="NCBI Taxonomy" id="1070528"/>
    <lineage>
        <taxon>unclassified sequences</taxon>
        <taxon>metagenomes</taxon>
        <taxon>organismal metagenomes</taxon>
    </lineage>
</organism>
<protein>
    <submittedName>
        <fullName evidence="1">Uncharacterized protein</fullName>
    </submittedName>
</protein>
<accession>A0A6C0HZR8</accession>
<evidence type="ECO:0000313" key="1">
    <source>
        <dbReference type="EMBL" id="QHT86251.1"/>
    </source>
</evidence>
<proteinExistence type="predicted"/>
<reference evidence="1" key="1">
    <citation type="journal article" date="2020" name="Nature">
        <title>Giant virus diversity and host interactions through global metagenomics.</title>
        <authorList>
            <person name="Schulz F."/>
            <person name="Roux S."/>
            <person name="Paez-Espino D."/>
            <person name="Jungbluth S."/>
            <person name="Walsh D.A."/>
            <person name="Denef V.J."/>
            <person name="McMahon K.D."/>
            <person name="Konstantinidis K.T."/>
            <person name="Eloe-Fadrosh E.A."/>
            <person name="Kyrpides N.C."/>
            <person name="Woyke T."/>
        </authorList>
    </citation>
    <scope>NUCLEOTIDE SEQUENCE</scope>
    <source>
        <strain evidence="1">GVMAG-M-3300023184-186</strain>
    </source>
</reference>